<evidence type="ECO:0000313" key="1">
    <source>
        <dbReference type="EMBL" id="OFI46752.1"/>
    </source>
</evidence>
<name>A0A9Q5JGY3_9LACT</name>
<dbReference type="Proteomes" id="UP000177273">
    <property type="component" value="Unassembled WGS sequence"/>
</dbReference>
<comment type="caution">
    <text evidence="1">The sequence shown here is derived from an EMBL/GenBank/DDBJ whole genome shotgun (WGS) entry which is preliminary data.</text>
</comment>
<reference evidence="2" key="1">
    <citation type="submission" date="2016-09" db="EMBL/GenBank/DDBJ databases">
        <title>Draft genome sequence of a novel species of the family Streptococcaceae isolated from flowers.</title>
        <authorList>
            <person name="Chuah L.-O."/>
            <person name="Yap K.-P."/>
            <person name="Thong K.L."/>
            <person name="Liong M.T."/>
            <person name="Ahmad R."/>
            <person name="Rusul G."/>
        </authorList>
    </citation>
    <scope>NUCLEOTIDE SEQUENCE [LARGE SCALE GENOMIC DNA]</scope>
    <source>
        <strain evidence="2">HibF3</strain>
    </source>
</reference>
<dbReference type="AlphaFoldDB" id="A0A9Q5JGY3"/>
<protein>
    <submittedName>
        <fullName evidence="1">Uncharacterized protein</fullName>
    </submittedName>
</protein>
<dbReference type="EMBL" id="MKIQ01000027">
    <property type="protein sequence ID" value="OFI46752.1"/>
    <property type="molecule type" value="Genomic_DNA"/>
</dbReference>
<gene>
    <name evidence="1" type="ORF">BG262_02845</name>
</gene>
<keyword evidence="2" id="KW-1185">Reference proteome</keyword>
<organism evidence="1 2">
    <name type="scientific">Floricoccus penangensis</name>
    <dbReference type="NCBI Taxonomy" id="1859475"/>
    <lineage>
        <taxon>Bacteria</taxon>
        <taxon>Bacillati</taxon>
        <taxon>Bacillota</taxon>
        <taxon>Bacilli</taxon>
        <taxon>Lactobacillales</taxon>
        <taxon>Streptococcaceae</taxon>
        <taxon>Floricoccus</taxon>
    </lineage>
</organism>
<accession>A0A9Q5JGY3</accession>
<evidence type="ECO:0000313" key="2">
    <source>
        <dbReference type="Proteomes" id="UP000177273"/>
    </source>
</evidence>
<proteinExistence type="predicted"/>
<sequence>MITLEYIGEYLDGTPHCNCASRVGQTVITKKKIFGDIWEVGRPKQVSLLVFDKYMATELFRIV</sequence>